<dbReference type="GeneID" id="93530823"/>
<sequence length="97" mass="10738">MYFSSDEKANVIIGEAAMNLFTAGQEVNVELLINELQVMANSEVNEIRLEKLKCARQWLMGFKTIGSRGNAPANWLSRSFGKESAIPAPADDIVIKH</sequence>
<protein>
    <submittedName>
        <fullName evidence="1">Uncharacterized protein</fullName>
    </submittedName>
</protein>
<reference evidence="1 2" key="1">
    <citation type="submission" date="2019-06" db="EMBL/GenBank/DDBJ databases">
        <title>Taxogenomics and systematics of the genus Pantoea.</title>
        <authorList>
            <person name="Tambong J.T."/>
        </authorList>
    </citation>
    <scope>NUCLEOTIDE SEQUENCE [LARGE SCALE GENOMIC DNA]</scope>
    <source>
        <strain evidence="1 2">LMG 2558</strain>
    </source>
</reference>
<name>A0ABY2Z913_9GAMM</name>
<dbReference type="Proteomes" id="UP000316142">
    <property type="component" value="Unassembled WGS sequence"/>
</dbReference>
<gene>
    <name evidence="1" type="ORF">FJW00_08915</name>
</gene>
<dbReference type="EMBL" id="VHIZ01000037">
    <property type="protein sequence ID" value="TPV29053.1"/>
    <property type="molecule type" value="Genomic_DNA"/>
</dbReference>
<organism evidence="1 2">
    <name type="scientific">Pantoea anthophila</name>
    <dbReference type="NCBI Taxonomy" id="470931"/>
    <lineage>
        <taxon>Bacteria</taxon>
        <taxon>Pseudomonadati</taxon>
        <taxon>Pseudomonadota</taxon>
        <taxon>Gammaproteobacteria</taxon>
        <taxon>Enterobacterales</taxon>
        <taxon>Erwiniaceae</taxon>
        <taxon>Pantoea</taxon>
    </lineage>
</organism>
<accession>A0ABY2Z913</accession>
<keyword evidence="2" id="KW-1185">Reference proteome</keyword>
<proteinExistence type="predicted"/>
<dbReference type="RefSeq" id="WP_009092773.1">
    <property type="nucleotide sequence ID" value="NZ_CP110471.1"/>
</dbReference>
<evidence type="ECO:0000313" key="1">
    <source>
        <dbReference type="EMBL" id="TPV29053.1"/>
    </source>
</evidence>
<comment type="caution">
    <text evidence="1">The sequence shown here is derived from an EMBL/GenBank/DDBJ whole genome shotgun (WGS) entry which is preliminary data.</text>
</comment>
<evidence type="ECO:0000313" key="2">
    <source>
        <dbReference type="Proteomes" id="UP000316142"/>
    </source>
</evidence>